<dbReference type="Proteomes" id="UP001501565">
    <property type="component" value="Unassembled WGS sequence"/>
</dbReference>
<name>A0ABP7MEL7_9GAMM</name>
<dbReference type="EMBL" id="BAABBN010000004">
    <property type="protein sequence ID" value="GAA3921145.1"/>
    <property type="molecule type" value="Genomic_DNA"/>
</dbReference>
<reference evidence="2" key="1">
    <citation type="journal article" date="2019" name="Int. J. Syst. Evol. Microbiol.">
        <title>The Global Catalogue of Microorganisms (GCM) 10K type strain sequencing project: providing services to taxonomists for standard genome sequencing and annotation.</title>
        <authorList>
            <consortium name="The Broad Institute Genomics Platform"/>
            <consortium name="The Broad Institute Genome Sequencing Center for Infectious Disease"/>
            <person name="Wu L."/>
            <person name="Ma J."/>
        </authorList>
    </citation>
    <scope>NUCLEOTIDE SEQUENCE [LARGE SCALE GENOMIC DNA]</scope>
    <source>
        <strain evidence="2">JCM 17551</strain>
    </source>
</reference>
<sequence>MKYLLILVALLGGGYQVYQNTATPPAPVEKGLDHYSFSALFDYEVQFPKKPKVKYVTRFVPGSGDVRFEVRAVNYKGTGYMIFAGQVSNVFPDADEETLESMVEAFRSEVSDVGEVYMVSQRDVQVSGFPAVEFVFKNEEVTLTSIVVKNGKTGYSINTYAKKGKTDLTKEFLESFKLLG</sequence>
<keyword evidence="2" id="KW-1185">Reference proteome</keyword>
<proteinExistence type="predicted"/>
<gene>
    <name evidence="1" type="ORF">GCM10022277_16160</name>
</gene>
<dbReference type="RefSeq" id="WP_344797308.1">
    <property type="nucleotide sequence ID" value="NZ_BAABBN010000004.1"/>
</dbReference>
<protein>
    <submittedName>
        <fullName evidence="1">Uncharacterized protein</fullName>
    </submittedName>
</protein>
<evidence type="ECO:0000313" key="2">
    <source>
        <dbReference type="Proteomes" id="UP001501565"/>
    </source>
</evidence>
<organism evidence="1 2">
    <name type="scientific">Litoribacillus peritrichatus</name>
    <dbReference type="NCBI Taxonomy" id="718191"/>
    <lineage>
        <taxon>Bacteria</taxon>
        <taxon>Pseudomonadati</taxon>
        <taxon>Pseudomonadota</taxon>
        <taxon>Gammaproteobacteria</taxon>
        <taxon>Oceanospirillales</taxon>
        <taxon>Oceanospirillaceae</taxon>
        <taxon>Litoribacillus</taxon>
    </lineage>
</organism>
<comment type="caution">
    <text evidence="1">The sequence shown here is derived from an EMBL/GenBank/DDBJ whole genome shotgun (WGS) entry which is preliminary data.</text>
</comment>
<accession>A0ABP7MEL7</accession>
<evidence type="ECO:0000313" key="1">
    <source>
        <dbReference type="EMBL" id="GAA3921145.1"/>
    </source>
</evidence>